<gene>
    <name evidence="2" type="ORF">ABE41_004330</name>
</gene>
<dbReference type="PANTHER" id="PTHR22617">
    <property type="entry name" value="CHEMOTAXIS SENSOR HISTIDINE KINASE-RELATED"/>
    <property type="match status" value="1"/>
</dbReference>
<dbReference type="InterPro" id="IPR036061">
    <property type="entry name" value="CheW-like_dom_sf"/>
</dbReference>
<protein>
    <recommendedName>
        <fullName evidence="1">CheW-like domain-containing protein</fullName>
    </recommendedName>
</protein>
<evidence type="ECO:0000259" key="1">
    <source>
        <dbReference type="PROSITE" id="PS50851"/>
    </source>
</evidence>
<reference evidence="2 3" key="1">
    <citation type="submission" date="2016-08" db="EMBL/GenBank/DDBJ databases">
        <title>Complete genome sequence of Fictibacillus arsenicus G25-54, a strain with toxicity to nematodes and a potential arsenic-resistance activity.</title>
        <authorList>
            <person name="Zheng Z."/>
        </authorList>
    </citation>
    <scope>NUCLEOTIDE SEQUENCE [LARGE SCALE GENOMIC DNA]</scope>
    <source>
        <strain evidence="2 3">G25-54</strain>
    </source>
</reference>
<dbReference type="GO" id="GO:0005829">
    <property type="term" value="C:cytosol"/>
    <property type="evidence" value="ECO:0007669"/>
    <property type="project" value="TreeGrafter"/>
</dbReference>
<organism evidence="2 3">
    <name type="scientific">Fictibacillus arsenicus</name>
    <dbReference type="NCBI Taxonomy" id="255247"/>
    <lineage>
        <taxon>Bacteria</taxon>
        <taxon>Bacillati</taxon>
        <taxon>Bacillota</taxon>
        <taxon>Bacilli</taxon>
        <taxon>Bacillales</taxon>
        <taxon>Fictibacillaceae</taxon>
        <taxon>Fictibacillus</taxon>
    </lineage>
</organism>
<dbReference type="RefSeq" id="WP_066286862.1">
    <property type="nucleotide sequence ID" value="NZ_CP016761.1"/>
</dbReference>
<dbReference type="Gene3D" id="2.40.50.180">
    <property type="entry name" value="CheA-289, Domain 4"/>
    <property type="match status" value="1"/>
</dbReference>
<evidence type="ECO:0000313" key="3">
    <source>
        <dbReference type="Proteomes" id="UP000077412"/>
    </source>
</evidence>
<dbReference type="EMBL" id="CP016761">
    <property type="protein sequence ID" value="ANX11222.1"/>
    <property type="molecule type" value="Genomic_DNA"/>
</dbReference>
<dbReference type="PANTHER" id="PTHR22617:SF23">
    <property type="entry name" value="CHEMOTAXIS PROTEIN CHEW"/>
    <property type="match status" value="1"/>
</dbReference>
<dbReference type="PROSITE" id="PS50851">
    <property type="entry name" value="CHEW"/>
    <property type="match status" value="1"/>
</dbReference>
<dbReference type="STRING" id="255247.ABE41_004330"/>
<dbReference type="Pfam" id="PF01584">
    <property type="entry name" value="CheW"/>
    <property type="match status" value="1"/>
</dbReference>
<dbReference type="GO" id="GO:0006935">
    <property type="term" value="P:chemotaxis"/>
    <property type="evidence" value="ECO:0007669"/>
    <property type="project" value="InterPro"/>
</dbReference>
<dbReference type="OrthoDB" id="9787997at2"/>
<dbReference type="SMART" id="SM00260">
    <property type="entry name" value="CheW"/>
    <property type="match status" value="1"/>
</dbReference>
<dbReference type="Gene3D" id="2.30.30.40">
    <property type="entry name" value="SH3 Domains"/>
    <property type="match status" value="1"/>
</dbReference>
<evidence type="ECO:0000313" key="2">
    <source>
        <dbReference type="EMBL" id="ANX11222.1"/>
    </source>
</evidence>
<dbReference type="AlphaFoldDB" id="A0A1B1Z163"/>
<dbReference type="Proteomes" id="UP000077412">
    <property type="component" value="Chromosome"/>
</dbReference>
<keyword evidence="3" id="KW-1185">Reference proteome</keyword>
<dbReference type="InterPro" id="IPR002545">
    <property type="entry name" value="CheW-lke_dom"/>
</dbReference>
<name>A0A1B1Z163_9BACL</name>
<dbReference type="InterPro" id="IPR039315">
    <property type="entry name" value="CheW"/>
</dbReference>
<accession>A0A1B1Z163</accession>
<dbReference type="GO" id="GO:0007165">
    <property type="term" value="P:signal transduction"/>
    <property type="evidence" value="ECO:0007669"/>
    <property type="project" value="InterPro"/>
</dbReference>
<feature type="domain" description="CheW-like" evidence="1">
    <location>
        <begin position="7"/>
        <end position="146"/>
    </location>
</feature>
<sequence>MSLSTQTLKIVIVSNEDEEFGLPIQYVASIERVMEITPMPEMPQEVSGVIHLRDNVIPIIDFGQLIGNQKSLRTDSSRIVVLQKDENFLGLLTEAATDVIDIDTASIQTPGSFAQKEDSLIEGVAKHNDRLIVVLNCPVIFNNRNF</sequence>
<dbReference type="KEGG" id="far:ABE41_004330"/>
<proteinExistence type="predicted"/>
<dbReference type="SUPFAM" id="SSF50341">
    <property type="entry name" value="CheW-like"/>
    <property type="match status" value="1"/>
</dbReference>